<reference evidence="1 2" key="1">
    <citation type="journal article" date="2015" name="Nature">
        <title>rRNA introns, odd ribosomes, and small enigmatic genomes across a large radiation of phyla.</title>
        <authorList>
            <person name="Brown C.T."/>
            <person name="Hug L.A."/>
            <person name="Thomas B.C."/>
            <person name="Sharon I."/>
            <person name="Castelle C.J."/>
            <person name="Singh A."/>
            <person name="Wilkins M.J."/>
            <person name="Williams K.H."/>
            <person name="Banfield J.F."/>
        </authorList>
    </citation>
    <scope>NUCLEOTIDE SEQUENCE [LARGE SCALE GENOMIC DNA]</scope>
</reference>
<dbReference type="EMBL" id="LCFD01000032">
    <property type="protein sequence ID" value="KKS84325.1"/>
    <property type="molecule type" value="Genomic_DNA"/>
</dbReference>
<accession>A0A0G1CEV6</accession>
<evidence type="ECO:0000313" key="2">
    <source>
        <dbReference type="Proteomes" id="UP000034050"/>
    </source>
</evidence>
<organism evidence="1 2">
    <name type="scientific">Candidatus Gottesmanbacteria bacterium GW2011_GWB1_43_11</name>
    <dbReference type="NCBI Taxonomy" id="1618446"/>
    <lineage>
        <taxon>Bacteria</taxon>
        <taxon>Candidatus Gottesmaniibacteriota</taxon>
    </lineage>
</organism>
<evidence type="ECO:0000313" key="1">
    <source>
        <dbReference type="EMBL" id="KKS84325.1"/>
    </source>
</evidence>
<dbReference type="AlphaFoldDB" id="A0A0G1CEV6"/>
<comment type="caution">
    <text evidence="1">The sequence shown here is derived from an EMBL/GenBank/DDBJ whole genome shotgun (WGS) entry which is preliminary data.</text>
</comment>
<protein>
    <submittedName>
        <fullName evidence="1">Uncharacterized protein</fullName>
    </submittedName>
</protein>
<proteinExistence type="predicted"/>
<gene>
    <name evidence="1" type="ORF">UV61_C0032G0001</name>
</gene>
<feature type="non-terminal residue" evidence="1">
    <location>
        <position position="1"/>
    </location>
</feature>
<name>A0A0G1CEV6_9BACT</name>
<dbReference type="Proteomes" id="UP000034050">
    <property type="component" value="Unassembled WGS sequence"/>
</dbReference>
<sequence length="21" mass="2467">LNIYQKELSFLLTDNFQLVPA</sequence>